<gene>
    <name evidence="1" type="ORF">F2Q69_00004779</name>
</gene>
<comment type="caution">
    <text evidence="1">The sequence shown here is derived from an EMBL/GenBank/DDBJ whole genome shotgun (WGS) entry which is preliminary data.</text>
</comment>
<accession>A0A8S9NZ17</accession>
<reference evidence="1" key="1">
    <citation type="submission" date="2019-12" db="EMBL/GenBank/DDBJ databases">
        <title>Genome sequencing and annotation of Brassica cretica.</title>
        <authorList>
            <person name="Studholme D.J."/>
            <person name="Sarris P."/>
        </authorList>
    </citation>
    <scope>NUCLEOTIDE SEQUENCE</scope>
    <source>
        <strain evidence="1">PFS-109/04</strain>
        <tissue evidence="1">Leaf</tissue>
    </source>
</reference>
<evidence type="ECO:0000313" key="2">
    <source>
        <dbReference type="Proteomes" id="UP000712600"/>
    </source>
</evidence>
<dbReference type="AlphaFoldDB" id="A0A8S9NZ17"/>
<sequence>MESTSRGGETYEENFQARQKKLARFNGTAQVYGGRIHESVESVEMISSYEIRVSLEFSKGARICYYGFHGVLGLNLHGISVAGGVPIYVGISARQREGCCRRVEGDRPMQICLCVIMRVYSWVEVQRTRYYKAVIFRGNTVWAYEAKNKWVYKVSRLQRQGVHSDCYKGNSQDEEFGVYGLLRLDKD</sequence>
<dbReference type="EMBL" id="QGKX02001521">
    <property type="protein sequence ID" value="KAF3510198.1"/>
    <property type="molecule type" value="Genomic_DNA"/>
</dbReference>
<organism evidence="1 2">
    <name type="scientific">Brassica cretica</name>
    <name type="common">Mustard</name>
    <dbReference type="NCBI Taxonomy" id="69181"/>
    <lineage>
        <taxon>Eukaryota</taxon>
        <taxon>Viridiplantae</taxon>
        <taxon>Streptophyta</taxon>
        <taxon>Embryophyta</taxon>
        <taxon>Tracheophyta</taxon>
        <taxon>Spermatophyta</taxon>
        <taxon>Magnoliopsida</taxon>
        <taxon>eudicotyledons</taxon>
        <taxon>Gunneridae</taxon>
        <taxon>Pentapetalae</taxon>
        <taxon>rosids</taxon>
        <taxon>malvids</taxon>
        <taxon>Brassicales</taxon>
        <taxon>Brassicaceae</taxon>
        <taxon>Brassiceae</taxon>
        <taxon>Brassica</taxon>
    </lineage>
</organism>
<evidence type="ECO:0000313" key="1">
    <source>
        <dbReference type="EMBL" id="KAF3510198.1"/>
    </source>
</evidence>
<dbReference type="Proteomes" id="UP000712600">
    <property type="component" value="Unassembled WGS sequence"/>
</dbReference>
<protein>
    <submittedName>
        <fullName evidence="1">Uncharacterized protein</fullName>
    </submittedName>
</protein>
<name>A0A8S9NZ17_BRACR</name>
<proteinExistence type="predicted"/>